<evidence type="ECO:0000256" key="1">
    <source>
        <dbReference type="SAM" id="MobiDB-lite"/>
    </source>
</evidence>
<feature type="compositionally biased region" description="Acidic residues" evidence="1">
    <location>
        <begin position="37"/>
        <end position="61"/>
    </location>
</feature>
<keyword evidence="3" id="KW-1185">Reference proteome</keyword>
<proteinExistence type="predicted"/>
<organism evidence="2 3">
    <name type="scientific">Synaphobranchus kaupii</name>
    <name type="common">Kaup's arrowtooth eel</name>
    <dbReference type="NCBI Taxonomy" id="118154"/>
    <lineage>
        <taxon>Eukaryota</taxon>
        <taxon>Metazoa</taxon>
        <taxon>Chordata</taxon>
        <taxon>Craniata</taxon>
        <taxon>Vertebrata</taxon>
        <taxon>Euteleostomi</taxon>
        <taxon>Actinopterygii</taxon>
        <taxon>Neopterygii</taxon>
        <taxon>Teleostei</taxon>
        <taxon>Anguilliformes</taxon>
        <taxon>Synaphobranchidae</taxon>
        <taxon>Synaphobranchus</taxon>
    </lineage>
</organism>
<gene>
    <name evidence="2" type="ORF">SKAU_G00202910</name>
</gene>
<accession>A0A9Q1FG54</accession>
<protein>
    <submittedName>
        <fullName evidence="2">Uncharacterized protein</fullName>
    </submittedName>
</protein>
<reference evidence="2" key="1">
    <citation type="journal article" date="2023" name="Science">
        <title>Genome structures resolve the early diversification of teleost fishes.</title>
        <authorList>
            <person name="Parey E."/>
            <person name="Louis A."/>
            <person name="Montfort J."/>
            <person name="Bouchez O."/>
            <person name="Roques C."/>
            <person name="Iampietro C."/>
            <person name="Lluch J."/>
            <person name="Castinel A."/>
            <person name="Donnadieu C."/>
            <person name="Desvignes T."/>
            <person name="Floi Bucao C."/>
            <person name="Jouanno E."/>
            <person name="Wen M."/>
            <person name="Mejri S."/>
            <person name="Dirks R."/>
            <person name="Jansen H."/>
            <person name="Henkel C."/>
            <person name="Chen W.J."/>
            <person name="Zahm M."/>
            <person name="Cabau C."/>
            <person name="Klopp C."/>
            <person name="Thompson A.W."/>
            <person name="Robinson-Rechavi M."/>
            <person name="Braasch I."/>
            <person name="Lecointre G."/>
            <person name="Bobe J."/>
            <person name="Postlethwait J.H."/>
            <person name="Berthelot C."/>
            <person name="Roest Crollius H."/>
            <person name="Guiguen Y."/>
        </authorList>
    </citation>
    <scope>NUCLEOTIDE SEQUENCE</scope>
    <source>
        <strain evidence="2">WJC10195</strain>
    </source>
</reference>
<evidence type="ECO:0000313" key="3">
    <source>
        <dbReference type="Proteomes" id="UP001152622"/>
    </source>
</evidence>
<feature type="compositionally biased region" description="Basic and acidic residues" evidence="1">
    <location>
        <begin position="8"/>
        <end position="22"/>
    </location>
</feature>
<dbReference type="Proteomes" id="UP001152622">
    <property type="component" value="Chromosome 6"/>
</dbReference>
<evidence type="ECO:0000313" key="2">
    <source>
        <dbReference type="EMBL" id="KAJ8357497.1"/>
    </source>
</evidence>
<name>A0A9Q1FG54_SYNKA</name>
<sequence length="146" mass="17049">MSGSFPLEEGHEARKSCGRDMDMVSVFYEQHQITSHEEEEKEKEEKEEEEEEEEEKEEEEKEKEKEKKLAICIQAHCDSKTLRHTKPTEITMLKEGGFQEKEPKAMDSKRGLVTLKPVTLSELCDSLLSWRSEEHQSLPLMGIRPR</sequence>
<dbReference type="EMBL" id="JAINUF010000006">
    <property type="protein sequence ID" value="KAJ8357497.1"/>
    <property type="molecule type" value="Genomic_DNA"/>
</dbReference>
<feature type="region of interest" description="Disordered" evidence="1">
    <location>
        <begin position="1"/>
        <end position="65"/>
    </location>
</feature>
<comment type="caution">
    <text evidence="2">The sequence shown here is derived from an EMBL/GenBank/DDBJ whole genome shotgun (WGS) entry which is preliminary data.</text>
</comment>
<dbReference type="AlphaFoldDB" id="A0A9Q1FG54"/>